<dbReference type="EMBL" id="VDDA01000032">
    <property type="protein sequence ID" value="TNC07621.1"/>
    <property type="molecule type" value="Genomic_DNA"/>
</dbReference>
<proteinExistence type="inferred from homology"/>
<dbReference type="PROSITE" id="PS00397">
    <property type="entry name" value="RECOMBINASES_1"/>
    <property type="match status" value="1"/>
</dbReference>
<evidence type="ECO:0000256" key="2">
    <source>
        <dbReference type="ARBA" id="ARBA00022908"/>
    </source>
</evidence>
<dbReference type="Proteomes" id="UP000305267">
    <property type="component" value="Unassembled WGS sequence"/>
</dbReference>
<gene>
    <name evidence="10" type="ORF">FF100_31555</name>
</gene>
<dbReference type="InterPro" id="IPR036162">
    <property type="entry name" value="Resolvase-like_N_sf"/>
</dbReference>
<keyword evidence="3" id="KW-0230">DNA invertase</keyword>
<evidence type="ECO:0000256" key="7">
    <source>
        <dbReference type="PROSITE-ProRule" id="PRU10137"/>
    </source>
</evidence>
<dbReference type="AlphaFoldDB" id="A0A5C4L7S7"/>
<feature type="domain" description="Resolvase/invertase-type recombinase catalytic" evidence="9">
    <location>
        <begin position="8"/>
        <end position="142"/>
    </location>
</feature>
<evidence type="ECO:0000256" key="8">
    <source>
        <dbReference type="SAM" id="MobiDB-lite"/>
    </source>
</evidence>
<dbReference type="Gene3D" id="3.40.50.1390">
    <property type="entry name" value="Resolvase, N-terminal catalytic domain"/>
    <property type="match status" value="1"/>
</dbReference>
<dbReference type="GO" id="GO:0015074">
    <property type="term" value="P:DNA integration"/>
    <property type="evidence" value="ECO:0007669"/>
    <property type="project" value="UniProtKB-KW"/>
</dbReference>
<comment type="similarity">
    <text evidence="1">Belongs to the site-specific recombinase resolvase family.</text>
</comment>
<dbReference type="PANTHER" id="PTHR30461">
    <property type="entry name" value="DNA-INVERTASE FROM LAMBDOID PROPHAGE"/>
    <property type="match status" value="1"/>
</dbReference>
<feature type="region of interest" description="Disordered" evidence="8">
    <location>
        <begin position="135"/>
        <end position="155"/>
    </location>
</feature>
<dbReference type="PANTHER" id="PTHR30461:SF26">
    <property type="entry name" value="RESOLVASE HOMOLOG YNEB"/>
    <property type="match status" value="1"/>
</dbReference>
<dbReference type="InterPro" id="IPR050639">
    <property type="entry name" value="SSR_resolvase"/>
</dbReference>
<accession>A0A5C4L7S7</accession>
<evidence type="ECO:0000256" key="4">
    <source>
        <dbReference type="ARBA" id="ARBA00023125"/>
    </source>
</evidence>
<organism evidence="10 11">
    <name type="scientific">Methylobacterium terricola</name>
    <dbReference type="NCBI Taxonomy" id="2583531"/>
    <lineage>
        <taxon>Bacteria</taxon>
        <taxon>Pseudomonadati</taxon>
        <taxon>Pseudomonadota</taxon>
        <taxon>Alphaproteobacteria</taxon>
        <taxon>Hyphomicrobiales</taxon>
        <taxon>Methylobacteriaceae</taxon>
        <taxon>Methylobacterium</taxon>
    </lineage>
</organism>
<reference evidence="10 11" key="1">
    <citation type="submission" date="2019-06" db="EMBL/GenBank/DDBJ databases">
        <title>Genome of Methylobacterium sp. 17Sr1-39.</title>
        <authorList>
            <person name="Seo T."/>
        </authorList>
    </citation>
    <scope>NUCLEOTIDE SEQUENCE [LARGE SCALE GENOMIC DNA]</scope>
    <source>
        <strain evidence="10 11">17Sr1-39</strain>
    </source>
</reference>
<sequence length="195" mass="21209">MTITQPLRALGYARVSTIGQTLEVQLAQLAAVGCSPIYREKASGAKADRRELNRLLREVQPGDVVIVTRIDRLARSIFDLFSIVQRIHQAGATFRSLAQEWADTGTAQGRMMLAVMGGMAEVEREMILTRTAEGRARVKAAGGRTGGPKPKLTPAQQREIAQRLAGGEMLAPLAITYNVSRQTIGRLRTKPETAA</sequence>
<keyword evidence="5" id="KW-0233">DNA recombination</keyword>
<evidence type="ECO:0000259" key="9">
    <source>
        <dbReference type="PROSITE" id="PS51736"/>
    </source>
</evidence>
<dbReference type="GO" id="GO:0003677">
    <property type="term" value="F:DNA binding"/>
    <property type="evidence" value="ECO:0007669"/>
    <property type="project" value="UniProtKB-KW"/>
</dbReference>
<dbReference type="Gene3D" id="1.10.10.60">
    <property type="entry name" value="Homeodomain-like"/>
    <property type="match status" value="1"/>
</dbReference>
<dbReference type="InterPro" id="IPR006119">
    <property type="entry name" value="Resolv_N"/>
</dbReference>
<keyword evidence="11" id="KW-1185">Reference proteome</keyword>
<dbReference type="RefSeq" id="WP_139039997.1">
    <property type="nucleotide sequence ID" value="NZ_VDDA01000032.1"/>
</dbReference>
<dbReference type="InterPro" id="IPR006118">
    <property type="entry name" value="Recombinase_CS"/>
</dbReference>
<dbReference type="SUPFAM" id="SSF53041">
    <property type="entry name" value="Resolvase-like"/>
    <property type="match status" value="1"/>
</dbReference>
<keyword evidence="4" id="KW-0238">DNA-binding</keyword>
<dbReference type="CDD" id="cd03768">
    <property type="entry name" value="SR_ResInv"/>
    <property type="match status" value="1"/>
</dbReference>
<evidence type="ECO:0000256" key="3">
    <source>
        <dbReference type="ARBA" id="ARBA00023100"/>
    </source>
</evidence>
<dbReference type="OrthoDB" id="9800103at2"/>
<dbReference type="GO" id="GO:0000150">
    <property type="term" value="F:DNA strand exchange activity"/>
    <property type="evidence" value="ECO:0007669"/>
    <property type="project" value="UniProtKB-KW"/>
</dbReference>
<dbReference type="SMART" id="SM00857">
    <property type="entry name" value="Resolvase"/>
    <property type="match status" value="1"/>
</dbReference>
<dbReference type="FunFam" id="3.40.50.1390:FF:000001">
    <property type="entry name" value="DNA recombinase"/>
    <property type="match status" value="1"/>
</dbReference>
<comment type="caution">
    <text evidence="10">The sequence shown here is derived from an EMBL/GenBank/DDBJ whole genome shotgun (WGS) entry which is preliminary data.</text>
</comment>
<protein>
    <submittedName>
        <fullName evidence="10">Recombinase family protein</fullName>
    </submittedName>
</protein>
<evidence type="ECO:0000313" key="10">
    <source>
        <dbReference type="EMBL" id="TNC07621.1"/>
    </source>
</evidence>
<dbReference type="PROSITE" id="PS00398">
    <property type="entry name" value="RECOMBINASES_2"/>
    <property type="match status" value="1"/>
</dbReference>
<feature type="active site" description="O-(5'-phospho-DNA)-serine intermediate" evidence="6 7">
    <location>
        <position position="16"/>
    </location>
</feature>
<keyword evidence="2" id="KW-0229">DNA integration</keyword>
<evidence type="ECO:0000256" key="5">
    <source>
        <dbReference type="ARBA" id="ARBA00023172"/>
    </source>
</evidence>
<dbReference type="Pfam" id="PF00239">
    <property type="entry name" value="Resolvase"/>
    <property type="match status" value="1"/>
</dbReference>
<dbReference type="PROSITE" id="PS51736">
    <property type="entry name" value="RECOMBINASES_3"/>
    <property type="match status" value="1"/>
</dbReference>
<evidence type="ECO:0000313" key="11">
    <source>
        <dbReference type="Proteomes" id="UP000305267"/>
    </source>
</evidence>
<name>A0A5C4L7S7_9HYPH</name>
<evidence type="ECO:0000256" key="6">
    <source>
        <dbReference type="PIRSR" id="PIRSR606118-50"/>
    </source>
</evidence>
<evidence type="ECO:0000256" key="1">
    <source>
        <dbReference type="ARBA" id="ARBA00009913"/>
    </source>
</evidence>